<dbReference type="RefSeq" id="WP_139170397.1">
    <property type="nucleotide sequence ID" value="NZ_BKAT01000060.1"/>
</dbReference>
<dbReference type="GO" id="GO:0016989">
    <property type="term" value="F:sigma factor antagonist activity"/>
    <property type="evidence" value="ECO:0007669"/>
    <property type="project" value="TreeGrafter"/>
</dbReference>
<feature type="domain" description="Protein FecR C-terminal" evidence="3">
    <location>
        <begin position="274"/>
        <end position="342"/>
    </location>
</feature>
<evidence type="ECO:0000259" key="2">
    <source>
        <dbReference type="Pfam" id="PF04773"/>
    </source>
</evidence>
<keyword evidence="1" id="KW-1133">Transmembrane helix</keyword>
<dbReference type="PANTHER" id="PTHR30273">
    <property type="entry name" value="PERIPLASMIC SIGNAL SENSOR AND SIGMA FACTOR ACTIVATOR FECR-RELATED"/>
    <property type="match status" value="1"/>
</dbReference>
<evidence type="ECO:0000256" key="1">
    <source>
        <dbReference type="SAM" id="Phobius"/>
    </source>
</evidence>
<name>A0A1H4GF16_9BACT</name>
<sequence>MNQKKQSLHEQILKLLEGRSTSREAEEFLQLPPEILDAFLDEQEWNELSPGALPEEWSASWLENINRRKAVRVRRMSRIYWSSAAAVLLLGVATFMYLLKEQVPGQKLSASNATYAGSKPKRDTVIQNLGNKKQRYSLPDRSVVELSPGSTLRYDATMQESRTLWLEGEGVFDVVHDSNRPFTVYTRDLITTDLGTVFRITAYKNKRTAQVQLISGEVMVQSLRDTSRAVYLTAGQSCRFELSDLSLQLVPQVKDRLLPKAEKKEDKTLSEESLDFHNTPLPDVLQRIGSTYHAHFEFSKDSLMSRKFTGSFNKNAKLDDIIRSLLLVNELTSNKVGDTIYISTK</sequence>
<dbReference type="InterPro" id="IPR032508">
    <property type="entry name" value="FecR_C"/>
</dbReference>
<dbReference type="InterPro" id="IPR012373">
    <property type="entry name" value="Ferrdict_sens_TM"/>
</dbReference>
<proteinExistence type="predicted"/>
<reference evidence="5" key="1">
    <citation type="submission" date="2016-10" db="EMBL/GenBank/DDBJ databases">
        <authorList>
            <person name="Varghese N."/>
            <person name="Submissions S."/>
        </authorList>
    </citation>
    <scope>NUCLEOTIDE SEQUENCE [LARGE SCALE GENOMIC DNA]</scope>
    <source>
        <strain evidence="5">DSM 23920</strain>
    </source>
</reference>
<keyword evidence="5" id="KW-1185">Reference proteome</keyword>
<evidence type="ECO:0000313" key="4">
    <source>
        <dbReference type="EMBL" id="SEB07610.1"/>
    </source>
</evidence>
<dbReference type="Gene3D" id="3.55.50.30">
    <property type="match status" value="1"/>
</dbReference>
<protein>
    <submittedName>
        <fullName evidence="4">FecR family protein</fullName>
    </submittedName>
</protein>
<feature type="domain" description="FecR protein" evidence="2">
    <location>
        <begin position="131"/>
        <end position="218"/>
    </location>
</feature>
<dbReference type="Pfam" id="PF16344">
    <property type="entry name" value="FecR_C"/>
    <property type="match status" value="1"/>
</dbReference>
<evidence type="ECO:0000259" key="3">
    <source>
        <dbReference type="Pfam" id="PF16344"/>
    </source>
</evidence>
<dbReference type="InterPro" id="IPR006860">
    <property type="entry name" value="FecR"/>
</dbReference>
<feature type="transmembrane region" description="Helical" evidence="1">
    <location>
        <begin position="79"/>
        <end position="99"/>
    </location>
</feature>
<dbReference type="Pfam" id="PF04773">
    <property type="entry name" value="FecR"/>
    <property type="match status" value="1"/>
</dbReference>
<dbReference type="STRING" id="408074.SAMN05660909_05211"/>
<accession>A0A1H4GF16</accession>
<dbReference type="AlphaFoldDB" id="A0A1H4GF16"/>
<dbReference type="EMBL" id="FNRL01000037">
    <property type="protein sequence ID" value="SEB07610.1"/>
    <property type="molecule type" value="Genomic_DNA"/>
</dbReference>
<dbReference type="PANTHER" id="PTHR30273:SF2">
    <property type="entry name" value="PROTEIN FECR"/>
    <property type="match status" value="1"/>
</dbReference>
<evidence type="ECO:0000313" key="5">
    <source>
        <dbReference type="Proteomes" id="UP000199656"/>
    </source>
</evidence>
<organism evidence="4 5">
    <name type="scientific">Chitinophaga terrae</name>
    <name type="common">ex Kim and Jung 2007</name>
    <dbReference type="NCBI Taxonomy" id="408074"/>
    <lineage>
        <taxon>Bacteria</taxon>
        <taxon>Pseudomonadati</taxon>
        <taxon>Bacteroidota</taxon>
        <taxon>Chitinophagia</taxon>
        <taxon>Chitinophagales</taxon>
        <taxon>Chitinophagaceae</taxon>
        <taxon>Chitinophaga</taxon>
    </lineage>
</organism>
<dbReference type="Gene3D" id="2.60.120.1440">
    <property type="match status" value="1"/>
</dbReference>
<keyword evidence="1" id="KW-0812">Transmembrane</keyword>
<dbReference type="PIRSF" id="PIRSF018266">
    <property type="entry name" value="FecR"/>
    <property type="match status" value="1"/>
</dbReference>
<keyword evidence="1" id="KW-0472">Membrane</keyword>
<dbReference type="Proteomes" id="UP000199656">
    <property type="component" value="Unassembled WGS sequence"/>
</dbReference>
<gene>
    <name evidence="4" type="ORF">SAMN05660909_05211</name>
</gene>
<dbReference type="OrthoDB" id="934696at2"/>